<reference evidence="2 3" key="1">
    <citation type="submission" date="2022-01" db="EMBL/GenBank/DDBJ databases">
        <authorList>
            <person name="Xiong W."/>
            <person name="Schranz E."/>
        </authorList>
    </citation>
    <scope>NUCLEOTIDE SEQUENCE [LARGE SCALE GENOMIC DNA]</scope>
</reference>
<dbReference type="EMBL" id="CAKMRJ010005412">
    <property type="protein sequence ID" value="CAH1440991.1"/>
    <property type="molecule type" value="Genomic_DNA"/>
</dbReference>
<comment type="caution">
    <text evidence="2">The sequence shown here is derived from an EMBL/GenBank/DDBJ whole genome shotgun (WGS) entry which is preliminary data.</text>
</comment>
<name>A0AAU9NT48_9ASTR</name>
<sequence length="436" mass="49727">MVATVLASSFLRQRRSSSSSLSPPSSSPTFPTAVPPVKREVHFVSIPISYQLPPSLHKSKMAKYLPPELIINILSMLPSKSLLRFRSVCKSWHSLISSPEFSPTHFHNFNKFNSRNLVRCCLWTEKREVYTVHHDDQHLTLDAPIDFPFNLLRDEYGTIFFTLIACCKGVVCLYNERSPKNEILLWNPSIRRKVTLTPPSYRPELTLVFGFGYCENSNDYKVVRLAYDRSNLIDRPEVEIYTVKTAVWKPIGFPQDSPCYHILSDCSQVFFNGSIHWLATDLGVSHCSILTMDMSTNLFGEIQLPEYLVNYSSMGVTLTVVGDSLGVIYSNRCTVVGSSTYKIWVMKEYKKPTSWTLIYDVHYPDTDLGRPLKLRHNEDLVTESRRCNLSIYNREAGCYTVDGCCSKGVKLWSISIDKYEECLTLLDVESAGNNEE</sequence>
<keyword evidence="3" id="KW-1185">Reference proteome</keyword>
<dbReference type="Proteomes" id="UP001157418">
    <property type="component" value="Unassembled WGS sequence"/>
</dbReference>
<dbReference type="InterPro" id="IPR050796">
    <property type="entry name" value="SCF_F-box_component"/>
</dbReference>
<dbReference type="InterPro" id="IPR036047">
    <property type="entry name" value="F-box-like_dom_sf"/>
</dbReference>
<dbReference type="Pfam" id="PF00646">
    <property type="entry name" value="F-box"/>
    <property type="match status" value="1"/>
</dbReference>
<dbReference type="SUPFAM" id="SSF81383">
    <property type="entry name" value="F-box domain"/>
    <property type="match status" value="1"/>
</dbReference>
<organism evidence="2 3">
    <name type="scientific">Lactuca virosa</name>
    <dbReference type="NCBI Taxonomy" id="75947"/>
    <lineage>
        <taxon>Eukaryota</taxon>
        <taxon>Viridiplantae</taxon>
        <taxon>Streptophyta</taxon>
        <taxon>Embryophyta</taxon>
        <taxon>Tracheophyta</taxon>
        <taxon>Spermatophyta</taxon>
        <taxon>Magnoliopsida</taxon>
        <taxon>eudicotyledons</taxon>
        <taxon>Gunneridae</taxon>
        <taxon>Pentapetalae</taxon>
        <taxon>asterids</taxon>
        <taxon>campanulids</taxon>
        <taxon>Asterales</taxon>
        <taxon>Asteraceae</taxon>
        <taxon>Cichorioideae</taxon>
        <taxon>Cichorieae</taxon>
        <taxon>Lactucinae</taxon>
        <taxon>Lactuca</taxon>
    </lineage>
</organism>
<evidence type="ECO:0000313" key="2">
    <source>
        <dbReference type="EMBL" id="CAH1440991.1"/>
    </source>
</evidence>
<dbReference type="SMART" id="SM00256">
    <property type="entry name" value="FBOX"/>
    <property type="match status" value="1"/>
</dbReference>
<dbReference type="PROSITE" id="PS50181">
    <property type="entry name" value="FBOX"/>
    <property type="match status" value="1"/>
</dbReference>
<dbReference type="NCBIfam" id="TIGR01640">
    <property type="entry name" value="F_box_assoc_1"/>
    <property type="match status" value="1"/>
</dbReference>
<proteinExistence type="predicted"/>
<accession>A0AAU9NT48</accession>
<protein>
    <recommendedName>
        <fullName evidence="1">F-box domain-containing protein</fullName>
    </recommendedName>
</protein>
<gene>
    <name evidence="2" type="ORF">LVIROSA_LOCUS27090</name>
</gene>
<dbReference type="CDD" id="cd22157">
    <property type="entry name" value="F-box_AtFBW1-like"/>
    <property type="match status" value="1"/>
</dbReference>
<evidence type="ECO:0000313" key="3">
    <source>
        <dbReference type="Proteomes" id="UP001157418"/>
    </source>
</evidence>
<feature type="domain" description="F-box" evidence="1">
    <location>
        <begin position="59"/>
        <end position="109"/>
    </location>
</feature>
<dbReference type="Pfam" id="PF07734">
    <property type="entry name" value="FBA_1"/>
    <property type="match status" value="1"/>
</dbReference>
<evidence type="ECO:0000259" key="1">
    <source>
        <dbReference type="PROSITE" id="PS50181"/>
    </source>
</evidence>
<dbReference type="AlphaFoldDB" id="A0AAU9NT48"/>
<dbReference type="InterPro" id="IPR006527">
    <property type="entry name" value="F-box-assoc_dom_typ1"/>
</dbReference>
<dbReference type="Gene3D" id="1.20.1280.50">
    <property type="match status" value="1"/>
</dbReference>
<dbReference type="PANTHER" id="PTHR31672">
    <property type="entry name" value="BNACNNG10540D PROTEIN"/>
    <property type="match status" value="1"/>
</dbReference>
<dbReference type="InterPro" id="IPR017451">
    <property type="entry name" value="F-box-assoc_interact_dom"/>
</dbReference>
<dbReference type="InterPro" id="IPR001810">
    <property type="entry name" value="F-box_dom"/>
</dbReference>
<dbReference type="PANTHER" id="PTHR31672:SF13">
    <property type="entry name" value="F-BOX PROTEIN CPR30-LIKE"/>
    <property type="match status" value="1"/>
</dbReference>